<reference evidence="1" key="1">
    <citation type="submission" date="2021-02" db="EMBL/GenBank/DDBJ databases">
        <authorList>
            <person name="Nowell W R."/>
        </authorList>
    </citation>
    <scope>NUCLEOTIDE SEQUENCE</scope>
</reference>
<protein>
    <submittedName>
        <fullName evidence="1">Uncharacterized protein</fullName>
    </submittedName>
</protein>
<evidence type="ECO:0000313" key="1">
    <source>
        <dbReference type="EMBL" id="CAF4027681.1"/>
    </source>
</evidence>
<accession>A0A819QM22</accession>
<evidence type="ECO:0000313" key="2">
    <source>
        <dbReference type="Proteomes" id="UP000663836"/>
    </source>
</evidence>
<dbReference type="EMBL" id="CAJOBD010005332">
    <property type="protein sequence ID" value="CAF4027681.1"/>
    <property type="molecule type" value="Genomic_DNA"/>
</dbReference>
<organism evidence="1 2">
    <name type="scientific">Rotaria sordida</name>
    <dbReference type="NCBI Taxonomy" id="392033"/>
    <lineage>
        <taxon>Eukaryota</taxon>
        <taxon>Metazoa</taxon>
        <taxon>Spiralia</taxon>
        <taxon>Gnathifera</taxon>
        <taxon>Rotifera</taxon>
        <taxon>Eurotatoria</taxon>
        <taxon>Bdelloidea</taxon>
        <taxon>Philodinida</taxon>
        <taxon>Philodinidae</taxon>
        <taxon>Rotaria</taxon>
    </lineage>
</organism>
<feature type="non-terminal residue" evidence="1">
    <location>
        <position position="1"/>
    </location>
</feature>
<gene>
    <name evidence="1" type="ORF">JBS370_LOCUS27790</name>
</gene>
<dbReference type="Proteomes" id="UP000663836">
    <property type="component" value="Unassembled WGS sequence"/>
</dbReference>
<comment type="caution">
    <text evidence="1">The sequence shown here is derived from an EMBL/GenBank/DDBJ whole genome shotgun (WGS) entry which is preliminary data.</text>
</comment>
<name>A0A819QM22_9BILA</name>
<sequence length="57" mass="6708">MEMVNVECEEQEMKINNDEDLANSLTIQIIISSSYLRRSVMTFSDLMKLFYVNKTIQ</sequence>
<proteinExistence type="predicted"/>
<dbReference type="AlphaFoldDB" id="A0A819QM22"/>